<dbReference type="HAMAP" id="MF_00724">
    <property type="entry name" value="FliE"/>
    <property type="match status" value="1"/>
</dbReference>
<gene>
    <name evidence="3" type="ORF">MNBD_DELTA01-1716</name>
</gene>
<dbReference type="GO" id="GO:0071973">
    <property type="term" value="P:bacterial-type flagellum-dependent cell motility"/>
    <property type="evidence" value="ECO:0007669"/>
    <property type="project" value="InterPro"/>
</dbReference>
<name>A0A3B0RNQ4_9ZZZZ</name>
<proteinExistence type="inferred from homology"/>
<dbReference type="AlphaFoldDB" id="A0A3B0RNQ4"/>
<sequence length="99" mass="10973">MVDQINDVVSINTEAMKELQKSAQPIGESFGAVLKDSIQQVNKMQMNAGKAIEGLAQGKVENVHEAMIAMEKASISFNLMVEVKNRLLAAYEEMMRMQV</sequence>
<evidence type="ECO:0000256" key="1">
    <source>
        <dbReference type="ARBA" id="ARBA00004117"/>
    </source>
</evidence>
<dbReference type="PRINTS" id="PR01006">
    <property type="entry name" value="FLGHOOKFLIE"/>
</dbReference>
<dbReference type="GO" id="GO:0005198">
    <property type="term" value="F:structural molecule activity"/>
    <property type="evidence" value="ECO:0007669"/>
    <property type="project" value="InterPro"/>
</dbReference>
<evidence type="ECO:0008006" key="4">
    <source>
        <dbReference type="Google" id="ProtNLM"/>
    </source>
</evidence>
<dbReference type="InterPro" id="IPR001624">
    <property type="entry name" value="FliE"/>
</dbReference>
<dbReference type="EMBL" id="UOEA01000083">
    <property type="protein sequence ID" value="VAV85205.1"/>
    <property type="molecule type" value="Genomic_DNA"/>
</dbReference>
<dbReference type="Pfam" id="PF02049">
    <property type="entry name" value="FliE"/>
    <property type="match status" value="1"/>
</dbReference>
<protein>
    <recommendedName>
        <fullName evidence="4">Flagellar hook-basal body complex protein FliE</fullName>
    </recommendedName>
</protein>
<organism evidence="3">
    <name type="scientific">hydrothermal vent metagenome</name>
    <dbReference type="NCBI Taxonomy" id="652676"/>
    <lineage>
        <taxon>unclassified sequences</taxon>
        <taxon>metagenomes</taxon>
        <taxon>ecological metagenomes</taxon>
    </lineage>
</organism>
<comment type="subcellular location">
    <subcellularLocation>
        <location evidence="1">Bacterial flagellum basal body</location>
    </subcellularLocation>
</comment>
<dbReference type="PANTHER" id="PTHR34653:SF1">
    <property type="entry name" value="FLAGELLAR HOOK-BASAL BODY COMPLEX PROTEIN FLIE"/>
    <property type="match status" value="1"/>
</dbReference>
<dbReference type="GO" id="GO:0003774">
    <property type="term" value="F:cytoskeletal motor activity"/>
    <property type="evidence" value="ECO:0007669"/>
    <property type="project" value="InterPro"/>
</dbReference>
<dbReference type="GO" id="GO:0009425">
    <property type="term" value="C:bacterial-type flagellum basal body"/>
    <property type="evidence" value="ECO:0007669"/>
    <property type="project" value="UniProtKB-SubCell"/>
</dbReference>
<evidence type="ECO:0000313" key="3">
    <source>
        <dbReference type="EMBL" id="VAV85205.1"/>
    </source>
</evidence>
<dbReference type="NCBIfam" id="TIGR00205">
    <property type="entry name" value="fliE"/>
    <property type="match status" value="1"/>
</dbReference>
<dbReference type="PANTHER" id="PTHR34653">
    <property type="match status" value="1"/>
</dbReference>
<keyword evidence="2" id="KW-0975">Bacterial flagellum</keyword>
<accession>A0A3B0RNQ4</accession>
<evidence type="ECO:0000256" key="2">
    <source>
        <dbReference type="ARBA" id="ARBA00023143"/>
    </source>
</evidence>
<reference evidence="3" key="1">
    <citation type="submission" date="2018-06" db="EMBL/GenBank/DDBJ databases">
        <authorList>
            <person name="Zhirakovskaya E."/>
        </authorList>
    </citation>
    <scope>NUCLEOTIDE SEQUENCE</scope>
</reference>